<dbReference type="AlphaFoldDB" id="A0A437CZ18"/>
<proteinExistence type="predicted"/>
<evidence type="ECO:0000313" key="2">
    <source>
        <dbReference type="Proteomes" id="UP000283210"/>
    </source>
</evidence>
<dbReference type="Proteomes" id="UP000283210">
    <property type="component" value="Chromosome 9"/>
</dbReference>
<reference evidence="1 2" key="1">
    <citation type="submission" date="2018-11" db="EMBL/GenBank/DDBJ databases">
        <authorList>
            <person name="Lopez-Roques C."/>
            <person name="Donnadieu C."/>
            <person name="Bouchez O."/>
            <person name="Klopp C."/>
            <person name="Cabau C."/>
            <person name="Zahm M."/>
        </authorList>
    </citation>
    <scope>NUCLEOTIDE SEQUENCE [LARGE SCALE GENOMIC DNA]</scope>
    <source>
        <strain evidence="1">RS831</strain>
        <tissue evidence="1">Whole body</tissue>
    </source>
</reference>
<dbReference type="EMBL" id="CM012445">
    <property type="protein sequence ID" value="RVE67829.1"/>
    <property type="molecule type" value="Genomic_DNA"/>
</dbReference>
<organism evidence="1 2">
    <name type="scientific">Oryzias javanicus</name>
    <name type="common">Javanese ricefish</name>
    <name type="synonym">Aplocheilus javanicus</name>
    <dbReference type="NCBI Taxonomy" id="123683"/>
    <lineage>
        <taxon>Eukaryota</taxon>
        <taxon>Metazoa</taxon>
        <taxon>Chordata</taxon>
        <taxon>Craniata</taxon>
        <taxon>Vertebrata</taxon>
        <taxon>Euteleostomi</taxon>
        <taxon>Actinopterygii</taxon>
        <taxon>Neopterygii</taxon>
        <taxon>Teleostei</taxon>
        <taxon>Neoteleostei</taxon>
        <taxon>Acanthomorphata</taxon>
        <taxon>Ovalentaria</taxon>
        <taxon>Atherinomorphae</taxon>
        <taxon>Beloniformes</taxon>
        <taxon>Adrianichthyidae</taxon>
        <taxon>Oryziinae</taxon>
        <taxon>Oryzias</taxon>
    </lineage>
</organism>
<evidence type="ECO:0000313" key="1">
    <source>
        <dbReference type="EMBL" id="RVE67829.1"/>
    </source>
</evidence>
<sequence>MQHDDVIWDIIGNKQFCSFKVKRKPFLWLWRKTFGWKLGTRGLENRPYTPFPSSSNILPSKQSVREQAVRALVLVPTKEPAGPTVMRQLTSEWPTSPARGLSSQRPILMEKPDVVWDAVPPCSPTSTRTTWTCGPPWRFWSWTRPT</sequence>
<name>A0A437CZ18_ORYJA</name>
<keyword evidence="2" id="KW-1185">Reference proteome</keyword>
<protein>
    <submittedName>
        <fullName evidence="1">Uncharacterized protein</fullName>
    </submittedName>
</protein>
<accession>A0A437CZ18</accession>
<gene>
    <name evidence="1" type="ORF">OJAV_G00085450</name>
</gene>
<reference evidence="1 2" key="2">
    <citation type="submission" date="2019-01" db="EMBL/GenBank/DDBJ databases">
        <title>A chromosome length genome reference of the Java medaka (oryzias javanicus).</title>
        <authorList>
            <person name="Herpin A."/>
            <person name="Takehana Y."/>
            <person name="Naruse K."/>
            <person name="Ansai S."/>
            <person name="Kawaguchi M."/>
        </authorList>
    </citation>
    <scope>NUCLEOTIDE SEQUENCE [LARGE SCALE GENOMIC DNA]</scope>
    <source>
        <strain evidence="1">RS831</strain>
        <tissue evidence="1">Whole body</tissue>
    </source>
</reference>